<reference evidence="7" key="1">
    <citation type="submission" date="2021-06" db="EMBL/GenBank/DDBJ databases">
        <authorList>
            <person name="Hodson N. C."/>
            <person name="Mongue J. A."/>
            <person name="Jaron S. K."/>
        </authorList>
    </citation>
    <scope>NUCLEOTIDE SEQUENCE</scope>
</reference>
<dbReference type="OrthoDB" id="5960141at2759"/>
<gene>
    <name evidence="7" type="ORF">AFUS01_LOCUS46674</name>
</gene>
<evidence type="ECO:0000313" key="7">
    <source>
        <dbReference type="EMBL" id="CAG7837582.1"/>
    </source>
</evidence>
<dbReference type="InterPro" id="IPR040255">
    <property type="entry name" value="Non-specific_endonuclease"/>
</dbReference>
<evidence type="ECO:0000256" key="1">
    <source>
        <dbReference type="ARBA" id="ARBA00010052"/>
    </source>
</evidence>
<dbReference type="PANTHER" id="PTHR13966:SF19">
    <property type="entry name" value="NUCLEASE EXOG, MITOCHONDRIAL"/>
    <property type="match status" value="1"/>
</dbReference>
<dbReference type="GO" id="GO:0004521">
    <property type="term" value="F:RNA endonuclease activity"/>
    <property type="evidence" value="ECO:0007669"/>
    <property type="project" value="TreeGrafter"/>
</dbReference>
<dbReference type="GO" id="GO:0005634">
    <property type="term" value="C:nucleus"/>
    <property type="evidence" value="ECO:0007669"/>
    <property type="project" value="TreeGrafter"/>
</dbReference>
<feature type="active site" description="Proton acceptor" evidence="4">
    <location>
        <position position="23"/>
    </location>
</feature>
<organism evidence="7 8">
    <name type="scientific">Allacma fusca</name>
    <dbReference type="NCBI Taxonomy" id="39272"/>
    <lineage>
        <taxon>Eukaryota</taxon>
        <taxon>Metazoa</taxon>
        <taxon>Ecdysozoa</taxon>
        <taxon>Arthropoda</taxon>
        <taxon>Hexapoda</taxon>
        <taxon>Collembola</taxon>
        <taxon>Symphypleona</taxon>
        <taxon>Sminthuridae</taxon>
        <taxon>Allacma</taxon>
    </lineage>
</organism>
<feature type="non-terminal residue" evidence="7">
    <location>
        <position position="1"/>
    </location>
</feature>
<keyword evidence="8" id="KW-1185">Reference proteome</keyword>
<feature type="binding site" evidence="5">
    <location>
        <position position="53"/>
    </location>
    <ligand>
        <name>Mg(2+)</name>
        <dbReference type="ChEBI" id="CHEBI:18420"/>
        <note>catalytic</note>
    </ligand>
</feature>
<keyword evidence="3" id="KW-0378">Hydrolase</keyword>
<evidence type="ECO:0000313" key="8">
    <source>
        <dbReference type="Proteomes" id="UP000708208"/>
    </source>
</evidence>
<dbReference type="Proteomes" id="UP000708208">
    <property type="component" value="Unassembled WGS sequence"/>
</dbReference>
<protein>
    <recommendedName>
        <fullName evidence="6">DNA/RNA non-specific endonuclease/pyrophosphatase/phosphodiesterase domain-containing protein</fullName>
    </recommendedName>
</protein>
<sequence>VGSSKLADEYIDKTRSFYLARGHMSPDGDFDYESEQNATYYFVNVVPQWQSINNGNWKALEIATRKLAAKRNTDFEIFSGGYDVLKLKDKNEKFVQIYLSYDDDRLIYLSYDDDRLVLPVPRLTWKLVHDIKEKSAVVIIIVNNPHDLGTTSEDIICKSICDQITWVKWDIHNVAKGYTYCCDVDSFSKQVKYAPKVHVSKLLT</sequence>
<feature type="domain" description="DNA/RNA non-specific endonuclease/pyrophosphatase/phosphodiesterase" evidence="6">
    <location>
        <begin position="1"/>
        <end position="187"/>
    </location>
</feature>
<keyword evidence="2" id="KW-0540">Nuclease</keyword>
<keyword evidence="3" id="KW-0255">Endonuclease</keyword>
<evidence type="ECO:0000259" key="6">
    <source>
        <dbReference type="SMART" id="SM00892"/>
    </source>
</evidence>
<dbReference type="Pfam" id="PF01223">
    <property type="entry name" value="Endonuclease_NS"/>
    <property type="match status" value="1"/>
</dbReference>
<name>A0A8J2Q225_9HEXA</name>
<dbReference type="AlphaFoldDB" id="A0A8J2Q225"/>
<comment type="similarity">
    <text evidence="1">Belongs to the DNA/RNA non-specific endonuclease family.</text>
</comment>
<keyword evidence="5" id="KW-0479">Metal-binding</keyword>
<dbReference type="InterPro" id="IPR001604">
    <property type="entry name" value="Endo_G_ENPP1-like_dom"/>
</dbReference>
<dbReference type="SMART" id="SM00892">
    <property type="entry name" value="Endonuclease_NS"/>
    <property type="match status" value="1"/>
</dbReference>
<proteinExistence type="inferred from homology"/>
<dbReference type="GO" id="GO:0006309">
    <property type="term" value="P:apoptotic DNA fragmentation"/>
    <property type="evidence" value="ECO:0007669"/>
    <property type="project" value="TreeGrafter"/>
</dbReference>
<dbReference type="GO" id="GO:0000014">
    <property type="term" value="F:single-stranded DNA endodeoxyribonuclease activity"/>
    <property type="evidence" value="ECO:0007669"/>
    <property type="project" value="TreeGrafter"/>
</dbReference>
<evidence type="ECO:0000256" key="2">
    <source>
        <dbReference type="ARBA" id="ARBA00022722"/>
    </source>
</evidence>
<dbReference type="EMBL" id="CAJVCH010571467">
    <property type="protein sequence ID" value="CAG7837582.1"/>
    <property type="molecule type" value="Genomic_DNA"/>
</dbReference>
<dbReference type="GO" id="GO:0005743">
    <property type="term" value="C:mitochondrial inner membrane"/>
    <property type="evidence" value="ECO:0007669"/>
    <property type="project" value="TreeGrafter"/>
</dbReference>
<evidence type="ECO:0000256" key="4">
    <source>
        <dbReference type="PIRSR" id="PIRSR640255-1"/>
    </source>
</evidence>
<evidence type="ECO:0000256" key="3">
    <source>
        <dbReference type="ARBA" id="ARBA00022759"/>
    </source>
</evidence>
<comment type="caution">
    <text evidence="7">The sequence shown here is derived from an EMBL/GenBank/DDBJ whole genome shotgun (WGS) entry which is preliminary data.</text>
</comment>
<dbReference type="PANTHER" id="PTHR13966">
    <property type="entry name" value="ENDONUCLEASE RELATED"/>
    <property type="match status" value="1"/>
</dbReference>
<dbReference type="GO" id="GO:0046872">
    <property type="term" value="F:metal ion binding"/>
    <property type="evidence" value="ECO:0007669"/>
    <property type="project" value="UniProtKB-KW"/>
</dbReference>
<evidence type="ECO:0000256" key="5">
    <source>
        <dbReference type="PIRSR" id="PIRSR640255-2"/>
    </source>
</evidence>
<accession>A0A8J2Q225</accession>
<dbReference type="GO" id="GO:0003676">
    <property type="term" value="F:nucleic acid binding"/>
    <property type="evidence" value="ECO:0007669"/>
    <property type="project" value="InterPro"/>
</dbReference>